<protein>
    <submittedName>
        <fullName evidence="1">Uncharacterized protein</fullName>
    </submittedName>
</protein>
<comment type="caution">
    <text evidence="1">The sequence shown here is derived from an EMBL/GenBank/DDBJ whole genome shotgun (WGS) entry which is preliminary data.</text>
</comment>
<evidence type="ECO:0000313" key="2">
    <source>
        <dbReference type="Proteomes" id="UP000827872"/>
    </source>
</evidence>
<keyword evidence="2" id="KW-1185">Reference proteome</keyword>
<accession>A0ACB8F4L3</accession>
<sequence>MPTDIAYRLSCILPALTRQPSRPATPRPGRLSAAPGSVASLGWPLTCRPAALAHLPADTCLPLARARSRPAGLLARTRAARASLLACLPLPRLLARPTCLRAPSTRAGRRLLALPAHSLPATRPPDCLPDDWPAGCFGSPHSAASRLGWRLRRPSGPLVRLPALSLARSPTPTPRFAGFGKGRADLTERANWAHERRVPDFPGLGRLSLPPACQLALINDRPDR</sequence>
<dbReference type="EMBL" id="CM037618">
    <property type="protein sequence ID" value="KAH8000188.1"/>
    <property type="molecule type" value="Genomic_DNA"/>
</dbReference>
<dbReference type="Proteomes" id="UP000827872">
    <property type="component" value="Linkage Group LG05"/>
</dbReference>
<proteinExistence type="predicted"/>
<name>A0ACB8F4L3_9SAUR</name>
<organism evidence="1 2">
    <name type="scientific">Sphaerodactylus townsendi</name>
    <dbReference type="NCBI Taxonomy" id="933632"/>
    <lineage>
        <taxon>Eukaryota</taxon>
        <taxon>Metazoa</taxon>
        <taxon>Chordata</taxon>
        <taxon>Craniata</taxon>
        <taxon>Vertebrata</taxon>
        <taxon>Euteleostomi</taxon>
        <taxon>Lepidosauria</taxon>
        <taxon>Squamata</taxon>
        <taxon>Bifurcata</taxon>
        <taxon>Gekkota</taxon>
        <taxon>Sphaerodactylidae</taxon>
        <taxon>Sphaerodactylus</taxon>
    </lineage>
</organism>
<evidence type="ECO:0000313" key="1">
    <source>
        <dbReference type="EMBL" id="KAH8000188.1"/>
    </source>
</evidence>
<reference evidence="1" key="1">
    <citation type="submission" date="2021-08" db="EMBL/GenBank/DDBJ databases">
        <title>The first chromosome-level gecko genome reveals the dynamic sex chromosomes of Neotropical dwarf geckos (Sphaerodactylidae: Sphaerodactylus).</title>
        <authorList>
            <person name="Pinto B.J."/>
            <person name="Keating S.E."/>
            <person name="Gamble T."/>
        </authorList>
    </citation>
    <scope>NUCLEOTIDE SEQUENCE</scope>
    <source>
        <strain evidence="1">TG3544</strain>
    </source>
</reference>
<gene>
    <name evidence="1" type="ORF">K3G42_023096</name>
</gene>